<dbReference type="InterPro" id="IPR045429">
    <property type="entry name" value="EAD10"/>
</dbReference>
<gene>
    <name evidence="2" type="ORF">H6G97_13830</name>
</gene>
<evidence type="ECO:0000259" key="1">
    <source>
        <dbReference type="Pfam" id="PF19954"/>
    </source>
</evidence>
<dbReference type="Proteomes" id="UP000623440">
    <property type="component" value="Unassembled WGS sequence"/>
</dbReference>
<sequence>MLTPDELKVIVEKLAAGIATNEEIEILRKADGDSEKIILQIAQNITNVSHASNSQFGDRIINDTSTQISQPTVYCSYLGI</sequence>
<name>A0ABR8DQF1_9NOSO</name>
<reference evidence="2 3" key="1">
    <citation type="journal article" date="2020" name="ISME J.">
        <title>Comparative genomics reveals insights into cyanobacterial evolution and habitat adaptation.</title>
        <authorList>
            <person name="Chen M.Y."/>
            <person name="Teng W.K."/>
            <person name="Zhao L."/>
            <person name="Hu C.X."/>
            <person name="Zhou Y.K."/>
            <person name="Han B.P."/>
            <person name="Song L.R."/>
            <person name="Shu W.S."/>
        </authorList>
    </citation>
    <scope>NUCLEOTIDE SEQUENCE [LARGE SCALE GENOMIC DNA]</scope>
    <source>
        <strain evidence="2 3">FACHB-838</strain>
    </source>
</reference>
<protein>
    <recommendedName>
        <fullName evidence="1">Effector-associated domain-containing protein</fullName>
    </recommendedName>
</protein>
<proteinExistence type="predicted"/>
<comment type="caution">
    <text evidence="2">The sequence shown here is derived from an EMBL/GenBank/DDBJ whole genome shotgun (WGS) entry which is preliminary data.</text>
</comment>
<accession>A0ABR8DQF1</accession>
<keyword evidence="3" id="KW-1185">Reference proteome</keyword>
<evidence type="ECO:0000313" key="3">
    <source>
        <dbReference type="Proteomes" id="UP000623440"/>
    </source>
</evidence>
<dbReference type="EMBL" id="JACJSI010000022">
    <property type="protein sequence ID" value="MBD2530593.1"/>
    <property type="molecule type" value="Genomic_DNA"/>
</dbReference>
<evidence type="ECO:0000313" key="2">
    <source>
        <dbReference type="EMBL" id="MBD2530593.1"/>
    </source>
</evidence>
<dbReference type="Pfam" id="PF19954">
    <property type="entry name" value="EAD10"/>
    <property type="match status" value="1"/>
</dbReference>
<dbReference type="RefSeq" id="WP_190941134.1">
    <property type="nucleotide sequence ID" value="NZ_JACJSI010000022.1"/>
</dbReference>
<organism evidence="2 3">
    <name type="scientific">Nostoc flagelliforme FACHB-838</name>
    <dbReference type="NCBI Taxonomy" id="2692904"/>
    <lineage>
        <taxon>Bacteria</taxon>
        <taxon>Bacillati</taxon>
        <taxon>Cyanobacteriota</taxon>
        <taxon>Cyanophyceae</taxon>
        <taxon>Nostocales</taxon>
        <taxon>Nostocaceae</taxon>
        <taxon>Nostoc</taxon>
    </lineage>
</organism>
<feature type="domain" description="Effector-associated" evidence="1">
    <location>
        <begin position="1"/>
        <end position="66"/>
    </location>
</feature>